<reference evidence="2" key="1">
    <citation type="journal article" date="2018" name="DNA Res.">
        <title>Multiple hybrid de novo genome assembly of finger millet, an orphan allotetraploid crop.</title>
        <authorList>
            <person name="Hatakeyama M."/>
            <person name="Aluri S."/>
            <person name="Balachadran M.T."/>
            <person name="Sivarajan S.R."/>
            <person name="Patrignani A."/>
            <person name="Gruter S."/>
            <person name="Poveda L."/>
            <person name="Shimizu-Inatsugi R."/>
            <person name="Baeten J."/>
            <person name="Francoijs K.J."/>
            <person name="Nataraja K.N."/>
            <person name="Reddy Y.A.N."/>
            <person name="Phadnis S."/>
            <person name="Ravikumar R.L."/>
            <person name="Schlapbach R."/>
            <person name="Sreeman S.M."/>
            <person name="Shimizu K.K."/>
        </authorList>
    </citation>
    <scope>NUCLEOTIDE SEQUENCE</scope>
</reference>
<dbReference type="PANTHER" id="PTHR33065">
    <property type="entry name" value="OS07G0486400 PROTEIN"/>
    <property type="match status" value="1"/>
</dbReference>
<evidence type="ECO:0000313" key="2">
    <source>
        <dbReference type="EMBL" id="GJN36362.1"/>
    </source>
</evidence>
<evidence type="ECO:0000259" key="1">
    <source>
        <dbReference type="Pfam" id="PF20241"/>
    </source>
</evidence>
<organism evidence="2 3">
    <name type="scientific">Eleusine coracana subsp. coracana</name>
    <dbReference type="NCBI Taxonomy" id="191504"/>
    <lineage>
        <taxon>Eukaryota</taxon>
        <taxon>Viridiplantae</taxon>
        <taxon>Streptophyta</taxon>
        <taxon>Embryophyta</taxon>
        <taxon>Tracheophyta</taxon>
        <taxon>Spermatophyta</taxon>
        <taxon>Magnoliopsida</taxon>
        <taxon>Liliopsida</taxon>
        <taxon>Poales</taxon>
        <taxon>Poaceae</taxon>
        <taxon>PACMAD clade</taxon>
        <taxon>Chloridoideae</taxon>
        <taxon>Cynodonteae</taxon>
        <taxon>Eleusininae</taxon>
        <taxon>Eleusine</taxon>
    </lineage>
</organism>
<sequence>MRYTDTSTKVSANKYGTICNQGRRWFHPSDSANVFSVKIVSSSVGFPVHVYGTVIARDSLDSKCVYLFRRDRDNCQLINSVVESLTLSGPKRGLELQSDIYVEIDLKIKGDQGQDDKEFSKGFLQLDGFQYRTMKDMVVESDSLDSKLSTVEVTFAIVKRAVEATIAIEVLHGEFNGSITVKTTRITESLVLYDSKIAGVKNGVREGSIQLLRPVVAVCAEESLTLNVAGVSDSGEIKYSTVEVKAAVNGRETTTITCGTCTLLVKIAWSIISRD</sequence>
<comment type="caution">
    <text evidence="2">The sequence shown here is derived from an EMBL/GenBank/DDBJ whole genome shotgun (WGS) entry which is preliminary data.</text>
</comment>
<gene>
    <name evidence="2" type="primary">gb25212</name>
    <name evidence="2" type="ORF">PR202_gb25212</name>
</gene>
<dbReference type="InterPro" id="IPR046533">
    <property type="entry name" value="DUF6598"/>
</dbReference>
<protein>
    <recommendedName>
        <fullName evidence="1">DUF6598 domain-containing protein</fullName>
    </recommendedName>
</protein>
<dbReference type="Pfam" id="PF20241">
    <property type="entry name" value="DUF6598"/>
    <property type="match status" value="1"/>
</dbReference>
<proteinExistence type="predicted"/>
<keyword evidence="3" id="KW-1185">Reference proteome</keyword>
<accession>A0AAV5FN50</accession>
<dbReference type="PANTHER" id="PTHR33065:SF206">
    <property type="entry name" value="OS12G0619700 PROTEIN"/>
    <property type="match status" value="1"/>
</dbReference>
<evidence type="ECO:0000313" key="3">
    <source>
        <dbReference type="Proteomes" id="UP001054889"/>
    </source>
</evidence>
<dbReference type="AlphaFoldDB" id="A0AAV5FN50"/>
<name>A0AAV5FN50_ELECO</name>
<dbReference type="Proteomes" id="UP001054889">
    <property type="component" value="Unassembled WGS sequence"/>
</dbReference>
<dbReference type="EMBL" id="BQKI01000088">
    <property type="protein sequence ID" value="GJN36362.1"/>
    <property type="molecule type" value="Genomic_DNA"/>
</dbReference>
<reference evidence="2" key="2">
    <citation type="submission" date="2021-12" db="EMBL/GenBank/DDBJ databases">
        <title>Resequencing data analysis of finger millet.</title>
        <authorList>
            <person name="Hatakeyama M."/>
            <person name="Aluri S."/>
            <person name="Balachadran M.T."/>
            <person name="Sivarajan S.R."/>
            <person name="Poveda L."/>
            <person name="Shimizu-Inatsugi R."/>
            <person name="Schlapbach R."/>
            <person name="Sreeman S.M."/>
            <person name="Shimizu K.K."/>
        </authorList>
    </citation>
    <scope>NUCLEOTIDE SEQUENCE</scope>
</reference>
<feature type="domain" description="DUF6598" evidence="1">
    <location>
        <begin position="32"/>
        <end position="267"/>
    </location>
</feature>